<dbReference type="PANTHER" id="PTHR30289">
    <property type="entry name" value="UNCHARACTERIZED PROTEIN YBCL-RELATED"/>
    <property type="match status" value="1"/>
</dbReference>
<dbReference type="InterPro" id="IPR005247">
    <property type="entry name" value="YbhB_YbcL/LppC-like"/>
</dbReference>
<comment type="caution">
    <text evidence="3">The sequence shown here is derived from an EMBL/GenBank/DDBJ whole genome shotgun (WGS) entry which is preliminary data.</text>
</comment>
<gene>
    <name evidence="3" type="ORF">Raf01_86520</name>
</gene>
<reference evidence="3" key="1">
    <citation type="submission" date="2021-01" db="EMBL/GenBank/DDBJ databases">
        <title>Whole genome shotgun sequence of Rugosimonospora africana NBRC 104875.</title>
        <authorList>
            <person name="Komaki H."/>
            <person name="Tamura T."/>
        </authorList>
    </citation>
    <scope>NUCLEOTIDE SEQUENCE</scope>
    <source>
        <strain evidence="3">NBRC 104875</strain>
    </source>
</reference>
<sequence>MGSIRVGSPAFGDHDEIPGRYTQTGENVSPPLEWSGLPDSATELVLICEDPDAPGGSPFLHWLVTGIDPGSAGVSEGQPPPGGREWPNGFGDAGWAGPQPPAGDPAHRYVFHLYALGQPIQLPDAPTAYDVHQHVDNAAVASGSTVGMFQR</sequence>
<proteinExistence type="inferred from homology"/>
<dbReference type="Proteomes" id="UP000642748">
    <property type="component" value="Unassembled WGS sequence"/>
</dbReference>
<dbReference type="EMBL" id="BONZ01000098">
    <property type="protein sequence ID" value="GIH20480.1"/>
    <property type="molecule type" value="Genomic_DNA"/>
</dbReference>
<evidence type="ECO:0000256" key="2">
    <source>
        <dbReference type="SAM" id="MobiDB-lite"/>
    </source>
</evidence>
<dbReference type="Pfam" id="PF01161">
    <property type="entry name" value="PBP"/>
    <property type="match status" value="1"/>
</dbReference>
<feature type="region of interest" description="Disordered" evidence="2">
    <location>
        <begin position="70"/>
        <end position="102"/>
    </location>
</feature>
<dbReference type="Gene3D" id="3.90.280.10">
    <property type="entry name" value="PEBP-like"/>
    <property type="match status" value="1"/>
</dbReference>
<evidence type="ECO:0000313" key="3">
    <source>
        <dbReference type="EMBL" id="GIH20480.1"/>
    </source>
</evidence>
<dbReference type="CDD" id="cd00865">
    <property type="entry name" value="PEBP_bact_arch"/>
    <property type="match status" value="1"/>
</dbReference>
<dbReference type="RefSeq" id="WP_203923909.1">
    <property type="nucleotide sequence ID" value="NZ_BONZ01000098.1"/>
</dbReference>
<dbReference type="AlphaFoldDB" id="A0A8J3R342"/>
<name>A0A8J3R342_9ACTN</name>
<dbReference type="NCBIfam" id="TIGR00481">
    <property type="entry name" value="YbhB/YbcL family Raf kinase inhibitor-like protein"/>
    <property type="match status" value="1"/>
</dbReference>
<evidence type="ECO:0000256" key="1">
    <source>
        <dbReference type="ARBA" id="ARBA00007120"/>
    </source>
</evidence>
<feature type="region of interest" description="Disordered" evidence="2">
    <location>
        <begin position="1"/>
        <end position="31"/>
    </location>
</feature>
<accession>A0A8J3R342</accession>
<protein>
    <recommendedName>
        <fullName evidence="5">Phosphatidylethanolamine-binding protein</fullName>
    </recommendedName>
</protein>
<comment type="similarity">
    <text evidence="1">Belongs to the UPF0098 family.</text>
</comment>
<dbReference type="PANTHER" id="PTHR30289:SF1">
    <property type="entry name" value="PEBP (PHOSPHATIDYLETHANOLAMINE-BINDING PROTEIN) FAMILY PROTEIN"/>
    <property type="match status" value="1"/>
</dbReference>
<dbReference type="InterPro" id="IPR036610">
    <property type="entry name" value="PEBP-like_sf"/>
</dbReference>
<evidence type="ECO:0008006" key="5">
    <source>
        <dbReference type="Google" id="ProtNLM"/>
    </source>
</evidence>
<organism evidence="3 4">
    <name type="scientific">Rugosimonospora africana</name>
    <dbReference type="NCBI Taxonomy" id="556532"/>
    <lineage>
        <taxon>Bacteria</taxon>
        <taxon>Bacillati</taxon>
        <taxon>Actinomycetota</taxon>
        <taxon>Actinomycetes</taxon>
        <taxon>Micromonosporales</taxon>
        <taxon>Micromonosporaceae</taxon>
        <taxon>Rugosimonospora</taxon>
    </lineage>
</organism>
<evidence type="ECO:0000313" key="4">
    <source>
        <dbReference type="Proteomes" id="UP000642748"/>
    </source>
</evidence>
<dbReference type="InterPro" id="IPR008914">
    <property type="entry name" value="PEBP"/>
</dbReference>
<dbReference type="SUPFAM" id="SSF49777">
    <property type="entry name" value="PEBP-like"/>
    <property type="match status" value="1"/>
</dbReference>
<keyword evidence="4" id="KW-1185">Reference proteome</keyword>